<reference evidence="2" key="2">
    <citation type="journal article" date="2023" name="IMA Fungus">
        <title>Comparative genomic study of the Penicillium genus elucidates a diverse pangenome and 15 lateral gene transfer events.</title>
        <authorList>
            <person name="Petersen C."/>
            <person name="Sorensen T."/>
            <person name="Nielsen M.R."/>
            <person name="Sondergaard T.E."/>
            <person name="Sorensen J.L."/>
            <person name="Fitzpatrick D.A."/>
            <person name="Frisvad J.C."/>
            <person name="Nielsen K.L."/>
        </authorList>
    </citation>
    <scope>NUCLEOTIDE SEQUENCE</scope>
    <source>
        <strain evidence="2">IBT 30069</strain>
    </source>
</reference>
<dbReference type="AlphaFoldDB" id="A0A9W9GC09"/>
<evidence type="ECO:0000256" key="1">
    <source>
        <dbReference type="SAM" id="SignalP"/>
    </source>
</evidence>
<reference evidence="2" key="1">
    <citation type="submission" date="2022-11" db="EMBL/GenBank/DDBJ databases">
        <authorList>
            <person name="Petersen C."/>
        </authorList>
    </citation>
    <scope>NUCLEOTIDE SEQUENCE</scope>
    <source>
        <strain evidence="2">IBT 30069</strain>
    </source>
</reference>
<gene>
    <name evidence="2" type="ORF">N7456_000170</name>
</gene>
<dbReference type="InterPro" id="IPR015943">
    <property type="entry name" value="WD40/YVTN_repeat-like_dom_sf"/>
</dbReference>
<dbReference type="OrthoDB" id="10006285at2759"/>
<evidence type="ECO:0008006" key="4">
    <source>
        <dbReference type="Google" id="ProtNLM"/>
    </source>
</evidence>
<name>A0A9W9GC09_9EURO</name>
<evidence type="ECO:0000313" key="2">
    <source>
        <dbReference type="EMBL" id="KAJ5115822.1"/>
    </source>
</evidence>
<dbReference type="SUPFAM" id="SSF63825">
    <property type="entry name" value="YWTD domain"/>
    <property type="match status" value="1"/>
</dbReference>
<dbReference type="Gene3D" id="2.130.10.10">
    <property type="entry name" value="YVTN repeat-like/Quinoprotein amine dehydrogenase"/>
    <property type="match status" value="1"/>
</dbReference>
<feature type="signal peptide" evidence="1">
    <location>
        <begin position="1"/>
        <end position="20"/>
    </location>
</feature>
<feature type="chain" id="PRO_5040729418" description="3-carboxymuconate cyclase" evidence="1">
    <location>
        <begin position="21"/>
        <end position="395"/>
    </location>
</feature>
<keyword evidence="1" id="KW-0732">Signal</keyword>
<proteinExistence type="predicted"/>
<accession>A0A9W9GC09</accession>
<evidence type="ECO:0000313" key="3">
    <source>
        <dbReference type="Proteomes" id="UP001149165"/>
    </source>
</evidence>
<comment type="caution">
    <text evidence="2">The sequence shown here is derived from an EMBL/GenBank/DDBJ whole genome shotgun (WGS) entry which is preliminary data.</text>
</comment>
<dbReference type="Proteomes" id="UP001149165">
    <property type="component" value="Unassembled WGS sequence"/>
</dbReference>
<dbReference type="EMBL" id="JAPQKH010000001">
    <property type="protein sequence ID" value="KAJ5115822.1"/>
    <property type="molecule type" value="Genomic_DNA"/>
</dbReference>
<keyword evidence="3" id="KW-1185">Reference proteome</keyword>
<sequence length="395" mass="41505">MHFSVPIHLTVALLASGINANLDACPVRSGGKALYVQSNEQQNYVISIPIGSDGKLYGGIATLTNGMGSDIIDGTTNAPAESDALSSQSSVFVIDDLVFAVNAGSNTLSMFKIDTSDPSKISMVGESAAIPGEFPVTVTASTKRKTACVGYTGAKAGVSCAKFTEHGLQQMKAVLDFELNQTTPPVGPTNTVAQVFFAASDTRLVTTVKGDPTTNNTGFISVLAFQDSDSSMFQSHDVRSSLPGTAVLFGGVEIPHTSELFITDASFGATALNLNTVTDRVSLKNKIVIENQQATCWATYSRARGSVFVTDAALDRLIEIKADGSKILSTLNLTNGDPGLTELKAVGRFVYALSPGNGTIEASITVVDAFEGRQIQHFELEKLGAGQRSQGLAIY</sequence>
<protein>
    <recommendedName>
        <fullName evidence="4">3-carboxymuconate cyclase</fullName>
    </recommendedName>
</protein>
<organism evidence="2 3">
    <name type="scientific">Penicillium angulare</name>
    <dbReference type="NCBI Taxonomy" id="116970"/>
    <lineage>
        <taxon>Eukaryota</taxon>
        <taxon>Fungi</taxon>
        <taxon>Dikarya</taxon>
        <taxon>Ascomycota</taxon>
        <taxon>Pezizomycotina</taxon>
        <taxon>Eurotiomycetes</taxon>
        <taxon>Eurotiomycetidae</taxon>
        <taxon>Eurotiales</taxon>
        <taxon>Aspergillaceae</taxon>
        <taxon>Penicillium</taxon>
    </lineage>
</organism>